<dbReference type="AlphaFoldDB" id="A0A2N3L3A0"/>
<dbReference type="Proteomes" id="UP000233332">
    <property type="component" value="Unassembled WGS sequence"/>
</dbReference>
<organism evidence="1 2">
    <name type="scientific">Thalassospira lohafexi</name>
    <dbReference type="NCBI Taxonomy" id="744227"/>
    <lineage>
        <taxon>Bacteria</taxon>
        <taxon>Pseudomonadati</taxon>
        <taxon>Pseudomonadota</taxon>
        <taxon>Alphaproteobacteria</taxon>
        <taxon>Rhodospirillales</taxon>
        <taxon>Thalassospiraceae</taxon>
        <taxon>Thalassospira</taxon>
    </lineage>
</organism>
<accession>A0A2N3L3A0</accession>
<dbReference type="EMBL" id="NXGX01000006">
    <property type="protein sequence ID" value="PKR57268.1"/>
    <property type="molecule type" value="Genomic_DNA"/>
</dbReference>
<keyword evidence="2" id="KW-1185">Reference proteome</keyword>
<comment type="caution">
    <text evidence="1">The sequence shown here is derived from an EMBL/GenBank/DDBJ whole genome shotgun (WGS) entry which is preliminary data.</text>
</comment>
<reference evidence="1 2" key="1">
    <citation type="submission" date="2017-09" db="EMBL/GenBank/DDBJ databases">
        <title>Biodiversity and function of Thalassospira species in the particle-attached aromatic-hydrocarbon-degrading consortia from the surface seawater of the China South Sea.</title>
        <authorList>
            <person name="Dong C."/>
            <person name="Lai Q."/>
            <person name="Shao Z."/>
        </authorList>
    </citation>
    <scope>NUCLEOTIDE SEQUENCE [LARGE SCALE GENOMIC DNA]</scope>
    <source>
        <strain evidence="1 2">139Z-12</strain>
    </source>
</reference>
<proteinExistence type="predicted"/>
<evidence type="ECO:0000313" key="1">
    <source>
        <dbReference type="EMBL" id="PKR57268.1"/>
    </source>
</evidence>
<name>A0A2N3L3A0_9PROT</name>
<gene>
    <name evidence="1" type="ORF">COO92_15015</name>
</gene>
<evidence type="ECO:0008006" key="3">
    <source>
        <dbReference type="Google" id="ProtNLM"/>
    </source>
</evidence>
<sequence>MNFRTLPNIKLLHIMILLIHLKIEDFMDFRKISVLCVIAASFTLGACSSKYRTDNHQLVQAVASDSSFYIMQPKDGIFGDINYAGSGQMLLLEVHKQLVPYSSLVVDATEIKTRDEAFEEALSQNIDYLIDLQILHWEDRATEWSGRPDRITIHYQAFNVNTKTMLASSTLSASSKWASFGSDHPVDLLPVPTTQFVSALLGKSLDVEK</sequence>
<dbReference type="Pfam" id="PF16105">
    <property type="entry name" value="DUF4823"/>
    <property type="match status" value="1"/>
</dbReference>
<dbReference type="InterPro" id="IPR032248">
    <property type="entry name" value="DUF4823"/>
</dbReference>
<evidence type="ECO:0000313" key="2">
    <source>
        <dbReference type="Proteomes" id="UP000233332"/>
    </source>
</evidence>
<protein>
    <recommendedName>
        <fullName evidence="3">DUF4823 domain-containing protein</fullName>
    </recommendedName>
</protein>